<dbReference type="HOGENOM" id="CLU_043402_0_0_1"/>
<sequence>MASLCSLPLELAHEVGRFIDDSDDFLALRMTCRRLNTKFFDDHLDSLYGYRRVFLVPESMENLVKISRHPSGVNSRVKELLISYSSPYFNLQPIDQAQDEPGMEENSEVVDERHFAISEEINHISREYETAPRNRYTRGDESILLTLAWSNLPNIRSLQIHFGRFEGPMRYYQCSRAEINYFFPSLGFAPGHRLPSDLLDGYYVSQPFFKGGDSGEWTSLVSPILFSGLSNLQEFTVFNQGKELSPLYMYQFQMGSQRQELFVTLFKNLTFLKLTLLYNVNFGGVGPHLEHPYSKFPLWLESIGGNLKSLDLDNDNETGRQEVLIFPTVKGLPRLKSLTLLGFNLHLENTIKFIARCKDGLEDLTLIRCTLPESSNWLPESSSWTELLRHICENGKNLKLDRFYLYIQSMKYDAQPWHPVFNGGLALGVDGGWQEVDALCKVHCEGGGECYFDLKSHLNTHGDWDDFWVVLLDRSGYLSDEHHS</sequence>
<organism evidence="1 2">
    <name type="scientific">Dactylellina haptotyla (strain CBS 200.50)</name>
    <name type="common">Nematode-trapping fungus</name>
    <name type="synonym">Monacrosporium haptotylum</name>
    <dbReference type="NCBI Taxonomy" id="1284197"/>
    <lineage>
        <taxon>Eukaryota</taxon>
        <taxon>Fungi</taxon>
        <taxon>Dikarya</taxon>
        <taxon>Ascomycota</taxon>
        <taxon>Pezizomycotina</taxon>
        <taxon>Orbiliomycetes</taxon>
        <taxon>Orbiliales</taxon>
        <taxon>Orbiliaceae</taxon>
        <taxon>Dactylellina</taxon>
    </lineage>
</organism>
<dbReference type="SUPFAM" id="SSF52047">
    <property type="entry name" value="RNI-like"/>
    <property type="match status" value="1"/>
</dbReference>
<dbReference type="AlphaFoldDB" id="S8A2M0"/>
<dbReference type="OMA" id="HLENTIK"/>
<dbReference type="Proteomes" id="UP000015100">
    <property type="component" value="Unassembled WGS sequence"/>
</dbReference>
<accession>S8A2M0</accession>
<evidence type="ECO:0000313" key="2">
    <source>
        <dbReference type="Proteomes" id="UP000015100"/>
    </source>
</evidence>
<reference evidence="2" key="2">
    <citation type="submission" date="2013-04" db="EMBL/GenBank/DDBJ databases">
        <title>Genomic mechanisms accounting for the adaptation to parasitism in nematode-trapping fungi.</title>
        <authorList>
            <person name="Ahren D.G."/>
        </authorList>
    </citation>
    <scope>NUCLEOTIDE SEQUENCE [LARGE SCALE GENOMIC DNA]</scope>
    <source>
        <strain evidence="2">CBS 200.50</strain>
    </source>
</reference>
<evidence type="ECO:0008006" key="3">
    <source>
        <dbReference type="Google" id="ProtNLM"/>
    </source>
</evidence>
<protein>
    <recommendedName>
        <fullName evidence="3">F-box domain-containing protein</fullName>
    </recommendedName>
</protein>
<keyword evidence="2" id="KW-1185">Reference proteome</keyword>
<reference evidence="1 2" key="1">
    <citation type="journal article" date="2013" name="PLoS Genet.">
        <title>Genomic mechanisms accounting for the adaptation to parasitism in nematode-trapping fungi.</title>
        <authorList>
            <person name="Meerupati T."/>
            <person name="Andersson K.M."/>
            <person name="Friman E."/>
            <person name="Kumar D."/>
            <person name="Tunlid A."/>
            <person name="Ahren D."/>
        </authorList>
    </citation>
    <scope>NUCLEOTIDE SEQUENCE [LARGE SCALE GENOMIC DNA]</scope>
    <source>
        <strain evidence="1 2">CBS 200.50</strain>
    </source>
</reference>
<dbReference type="STRING" id="1284197.S8A2M0"/>
<dbReference type="EMBL" id="AQGS01001161">
    <property type="protein sequence ID" value="EPS35401.1"/>
    <property type="molecule type" value="Genomic_DNA"/>
</dbReference>
<gene>
    <name evidence="1" type="ORF">H072_11249</name>
</gene>
<name>S8A2M0_DACHA</name>
<dbReference type="OrthoDB" id="5279008at2759"/>
<comment type="caution">
    <text evidence="1">The sequence shown here is derived from an EMBL/GenBank/DDBJ whole genome shotgun (WGS) entry which is preliminary data.</text>
</comment>
<proteinExistence type="predicted"/>
<evidence type="ECO:0000313" key="1">
    <source>
        <dbReference type="EMBL" id="EPS35401.1"/>
    </source>
</evidence>